<keyword evidence="4" id="KW-0539">Nucleus</keyword>
<feature type="compositionally biased region" description="Polar residues" evidence="5">
    <location>
        <begin position="742"/>
        <end position="754"/>
    </location>
</feature>
<comment type="caution">
    <text evidence="8">The sequence shown here is derived from an EMBL/GenBank/DDBJ whole genome shotgun (WGS) entry which is preliminary data.</text>
</comment>
<proteinExistence type="inferred from homology"/>
<protein>
    <submittedName>
        <fullName evidence="8">Uncharacterized protein</fullName>
    </submittedName>
</protein>
<dbReference type="Pfam" id="PF08159">
    <property type="entry name" value="NUC153"/>
    <property type="match status" value="1"/>
</dbReference>
<feature type="domain" description="NUC153" evidence="6">
    <location>
        <begin position="806"/>
        <end position="833"/>
    </location>
</feature>
<feature type="compositionally biased region" description="Low complexity" evidence="5">
    <location>
        <begin position="176"/>
        <end position="189"/>
    </location>
</feature>
<feature type="region of interest" description="Disordered" evidence="5">
    <location>
        <begin position="275"/>
        <end position="335"/>
    </location>
</feature>
<feature type="domain" description="ESF1 RRM" evidence="7">
    <location>
        <begin position="197"/>
        <end position="403"/>
    </location>
</feature>
<feature type="region of interest" description="Disordered" evidence="5">
    <location>
        <begin position="717"/>
        <end position="805"/>
    </location>
</feature>
<organism evidence="8 9">
    <name type="scientific">Tilletia caries</name>
    <name type="common">wheat bunt fungus</name>
    <dbReference type="NCBI Taxonomy" id="13290"/>
    <lineage>
        <taxon>Eukaryota</taxon>
        <taxon>Fungi</taxon>
        <taxon>Dikarya</taxon>
        <taxon>Basidiomycota</taxon>
        <taxon>Ustilaginomycotina</taxon>
        <taxon>Exobasidiomycetes</taxon>
        <taxon>Tilletiales</taxon>
        <taxon>Tilletiaceae</taxon>
        <taxon>Tilletia</taxon>
    </lineage>
</organism>
<feature type="compositionally biased region" description="Acidic residues" evidence="5">
    <location>
        <begin position="145"/>
        <end position="170"/>
    </location>
</feature>
<dbReference type="GO" id="GO:0006364">
    <property type="term" value="P:rRNA processing"/>
    <property type="evidence" value="ECO:0007669"/>
    <property type="project" value="InterPro"/>
</dbReference>
<feature type="compositionally biased region" description="Low complexity" evidence="5">
    <location>
        <begin position="724"/>
        <end position="741"/>
    </location>
</feature>
<dbReference type="GO" id="GO:0003723">
    <property type="term" value="F:RNA binding"/>
    <property type="evidence" value="ECO:0007669"/>
    <property type="project" value="TreeGrafter"/>
</dbReference>
<feature type="compositionally biased region" description="Acidic residues" evidence="5">
    <location>
        <begin position="316"/>
        <end position="327"/>
    </location>
</feature>
<evidence type="ECO:0000313" key="8">
    <source>
        <dbReference type="EMBL" id="KAE8264115.1"/>
    </source>
</evidence>
<evidence type="ECO:0000256" key="4">
    <source>
        <dbReference type="ARBA" id="ARBA00023242"/>
    </source>
</evidence>
<feature type="compositionally biased region" description="Basic and acidic residues" evidence="5">
    <location>
        <begin position="632"/>
        <end position="642"/>
    </location>
</feature>
<comment type="subcellular location">
    <subcellularLocation>
        <location evidence="1">Nucleus</location>
        <location evidence="1">Nucleolus</location>
    </subcellularLocation>
</comment>
<name>A0A177V910_9BASI</name>
<feature type="compositionally biased region" description="Acidic residues" evidence="5">
    <location>
        <begin position="783"/>
        <end position="794"/>
    </location>
</feature>
<comment type="similarity">
    <text evidence="2">Belongs to the ESF1 family.</text>
</comment>
<dbReference type="InterPro" id="IPR039754">
    <property type="entry name" value="Esf1"/>
</dbReference>
<dbReference type="InterPro" id="IPR012580">
    <property type="entry name" value="NUC153"/>
</dbReference>
<feature type="region of interest" description="Disordered" evidence="5">
    <location>
        <begin position="554"/>
        <end position="605"/>
    </location>
</feature>
<reference evidence="8" key="2">
    <citation type="journal article" date="2019" name="IMA Fungus">
        <title>Genome sequencing and comparison of five Tilletia species to identify candidate genes for the detection of regulated species infecting wheat.</title>
        <authorList>
            <person name="Nguyen H.D.T."/>
            <person name="Sultana T."/>
            <person name="Kesanakurti P."/>
            <person name="Hambleton S."/>
        </authorList>
    </citation>
    <scope>NUCLEOTIDE SEQUENCE</scope>
    <source>
        <strain evidence="8">DAOMC 238032</strain>
    </source>
</reference>
<evidence type="ECO:0000256" key="1">
    <source>
        <dbReference type="ARBA" id="ARBA00004604"/>
    </source>
</evidence>
<feature type="compositionally biased region" description="Basic and acidic residues" evidence="5">
    <location>
        <begin position="275"/>
        <end position="293"/>
    </location>
</feature>
<evidence type="ECO:0000256" key="5">
    <source>
        <dbReference type="SAM" id="MobiDB-lite"/>
    </source>
</evidence>
<accession>A0A177V910</accession>
<dbReference type="Pfam" id="PF25121">
    <property type="entry name" value="RRM_ESF1"/>
    <property type="match status" value="1"/>
</dbReference>
<reference evidence="8" key="1">
    <citation type="submission" date="2016-04" db="EMBL/GenBank/DDBJ databases">
        <authorList>
            <person name="Nguyen H.D."/>
            <person name="Kesanakurti P."/>
            <person name="Cullis J."/>
            <person name="Levesque C.A."/>
            <person name="Hambleton S."/>
        </authorList>
    </citation>
    <scope>NUCLEOTIDE SEQUENCE</scope>
    <source>
        <strain evidence="8">DAOMC 238032</strain>
    </source>
</reference>
<keyword evidence="3" id="KW-0175">Coiled coil</keyword>
<dbReference type="GO" id="GO:0005730">
    <property type="term" value="C:nucleolus"/>
    <property type="evidence" value="ECO:0007669"/>
    <property type="project" value="UniProtKB-SubCell"/>
</dbReference>
<feature type="compositionally biased region" description="Basic and acidic residues" evidence="5">
    <location>
        <begin position="62"/>
        <end position="73"/>
    </location>
</feature>
<dbReference type="Proteomes" id="UP000077671">
    <property type="component" value="Unassembled WGS sequence"/>
</dbReference>
<feature type="region of interest" description="Disordered" evidence="5">
    <location>
        <begin position="1"/>
        <end position="33"/>
    </location>
</feature>
<dbReference type="PANTHER" id="PTHR12202">
    <property type="entry name" value="ESF1 HOMOLOG"/>
    <property type="match status" value="1"/>
</dbReference>
<dbReference type="EMBL" id="LWDD02000089">
    <property type="protein sequence ID" value="KAE8264115.1"/>
    <property type="molecule type" value="Genomic_DNA"/>
</dbReference>
<feature type="region of interest" description="Disordered" evidence="5">
    <location>
        <begin position="632"/>
        <end position="705"/>
    </location>
</feature>
<feature type="compositionally biased region" description="Acidic residues" evidence="5">
    <location>
        <begin position="96"/>
        <end position="125"/>
    </location>
</feature>
<gene>
    <name evidence="8" type="ORF">A4X03_0g1182</name>
</gene>
<feature type="compositionally biased region" description="Basic residues" evidence="5">
    <location>
        <begin position="1"/>
        <end position="10"/>
    </location>
</feature>
<evidence type="ECO:0000259" key="7">
    <source>
        <dbReference type="Pfam" id="PF25121"/>
    </source>
</evidence>
<feature type="compositionally biased region" description="Low complexity" evidence="5">
    <location>
        <begin position="576"/>
        <end position="586"/>
    </location>
</feature>
<feature type="region of interest" description="Disordered" evidence="5">
    <location>
        <begin position="424"/>
        <end position="453"/>
    </location>
</feature>
<evidence type="ECO:0000259" key="6">
    <source>
        <dbReference type="Pfam" id="PF08159"/>
    </source>
</evidence>
<evidence type="ECO:0000313" key="9">
    <source>
        <dbReference type="Proteomes" id="UP000077671"/>
    </source>
</evidence>
<feature type="compositionally biased region" description="Basic residues" evidence="5">
    <location>
        <begin position="302"/>
        <end position="313"/>
    </location>
</feature>
<dbReference type="InterPro" id="IPR056750">
    <property type="entry name" value="RRM_ESF1"/>
</dbReference>
<feature type="region of interest" description="Disordered" evidence="5">
    <location>
        <begin position="47"/>
        <end position="196"/>
    </location>
</feature>
<evidence type="ECO:0000256" key="2">
    <source>
        <dbReference type="ARBA" id="ARBA00009087"/>
    </source>
</evidence>
<dbReference type="AlphaFoldDB" id="A0A177V910"/>
<feature type="compositionally biased region" description="Low complexity" evidence="5">
    <location>
        <begin position="431"/>
        <end position="449"/>
    </location>
</feature>
<sequence>MAPKQSKSRSHAPAVSDPRFSRAQNDPRFLRPKKETFQAVLDDRFKDLLTPGAGGTQHAGKSKVDKYGRKIRGDAVSADAQQLRTLYRLEGQRKDEDEDDDEDDEDDDEDGDEEEDDDDEEEEGEPQAGPTLDYARGEGQLLSSSDDDSDSSADDDLPSEDDYSSVDEDDLRASTADQQQARASGSSSSKELRGDRTRRIAVVNMDWDHIRARDLYMVFSSLVSPTATHLPASADATANAAASASGGKRVIGQALQVKGRVVSVRVYPSEFGRERMKKEDVEGPPRDIFKSADDMASSSQSRKNKSKKKRRRKGGDDEDDDEDEEEEITAKTIVQVDEGGDFDEEALRKYQLERLRYYYAVAEFDSVESASHVYNEIDGTEMERSANVFDLRFVPDEMSFPTYPLQADEPGQEDGWRDEVTFEDSANGGLTTTATTTSSSTTAASSSTTGKYRPLDFKTDALRHSRVKLTWDADDPERTRITKNVFAPGSKGKKNKGKKGANANVLTLDEMRDDDFRAYLASATEDEAEEGEEGGAGGEEGRARFRALLNLDGGVGNGDASDSDEDGKEAKTRPKSALAAATAASSVWGRSRMPNAGGRPGQVEGEMEITFTPGLSEAKGRKESKLKLNKKGLVEAEGKGEGEGEESTLDKYKRKQREKKERKLAQRAVESTGDGVDDGKEKEVVEEEEEAAGGLGFDDPFFTNDGDVERAMAAALDAHDRGASESAVAGSAKAVVAPSSAPTNNSATVGTKSKTQSKREAKLERKRKRKAKGTSADDKDNGDVDGDDRDDDDGAAGANFDVDVSDPRFGALMEDHRFALDPSHKAWKETKGMRKLVDERRKKARRS</sequence>
<dbReference type="PANTHER" id="PTHR12202:SF0">
    <property type="entry name" value="ESF1 HOMOLOG"/>
    <property type="match status" value="1"/>
</dbReference>
<evidence type="ECO:0000256" key="3">
    <source>
        <dbReference type="ARBA" id="ARBA00023054"/>
    </source>
</evidence>